<proteinExistence type="predicted"/>
<evidence type="ECO:0000313" key="2">
    <source>
        <dbReference type="EMBL" id="AZG17317.1"/>
    </source>
</evidence>
<gene>
    <name evidence="2" type="ORF">EHF44_28160</name>
</gene>
<feature type="transmembrane region" description="Helical" evidence="1">
    <location>
        <begin position="45"/>
        <end position="68"/>
    </location>
</feature>
<dbReference type="AlphaFoldDB" id="A0A3G8H9U2"/>
<evidence type="ECO:0000313" key="3">
    <source>
        <dbReference type="Proteomes" id="UP000270411"/>
    </source>
</evidence>
<dbReference type="Proteomes" id="UP000270411">
    <property type="component" value="Plasmid unnamed2"/>
</dbReference>
<sequence length="266" mass="29210">MHAIRTLLADTLALYRRYPLVACLTWLPGLSMALAQSHGQTIGQVVYGAAVCAVLTMIAQGLLTVYGLSLEQRMAATTGRTWTVQAHCMDLGVISDVEYASLRHQAAFSVANYLRQIVNVFEMAFNLIRLMTRAIPFFAFWVVIGGLLLDPTIALVVGRKLWLLALTSPESFASGMAKGLAMVIAWVAAIYGMFMPGAIGFCNQFRADLEHSLRRRLNLPTNARLDLYSLDGNKRVPAAERAEFRAFLRARLSKANSDSVAQGVAR</sequence>
<keyword evidence="1" id="KW-0472">Membrane</keyword>
<feature type="transmembrane region" description="Helical" evidence="1">
    <location>
        <begin position="179"/>
        <end position="202"/>
    </location>
</feature>
<dbReference type="KEGG" id="cpau:EHF44_28160"/>
<keyword evidence="1" id="KW-1133">Transmembrane helix</keyword>
<organism evidence="2 3">
    <name type="scientific">Cupriavidus pauculus</name>
    <dbReference type="NCBI Taxonomy" id="82633"/>
    <lineage>
        <taxon>Bacteria</taxon>
        <taxon>Pseudomonadati</taxon>
        <taxon>Pseudomonadota</taxon>
        <taxon>Betaproteobacteria</taxon>
        <taxon>Burkholderiales</taxon>
        <taxon>Burkholderiaceae</taxon>
        <taxon>Cupriavidus</taxon>
    </lineage>
</organism>
<geneLocation type="plasmid" evidence="2">
    <name>unnamed2</name>
</geneLocation>
<protein>
    <submittedName>
        <fullName evidence="2">Uncharacterized protein</fullName>
    </submittedName>
</protein>
<keyword evidence="2" id="KW-0614">Plasmid</keyword>
<evidence type="ECO:0000256" key="1">
    <source>
        <dbReference type="SAM" id="Phobius"/>
    </source>
</evidence>
<feature type="transmembrane region" description="Helical" evidence="1">
    <location>
        <begin position="137"/>
        <end position="159"/>
    </location>
</feature>
<accession>A0A3G8H9U2</accession>
<name>A0A3G8H9U2_9BURK</name>
<dbReference type="RefSeq" id="WP_124687046.1">
    <property type="nucleotide sequence ID" value="NZ_CP033971.1"/>
</dbReference>
<keyword evidence="1" id="KW-0812">Transmembrane</keyword>
<dbReference type="EMBL" id="CP033971">
    <property type="protein sequence ID" value="AZG17317.1"/>
    <property type="molecule type" value="Genomic_DNA"/>
</dbReference>
<reference evidence="3" key="1">
    <citation type="submission" date="2018-11" db="EMBL/GenBank/DDBJ databases">
        <title>FDA dAtabase for Regulatory Grade micrObial Sequences (FDA-ARGOS): Supporting development and validation of Infectious Disease Dx tests.</title>
        <authorList>
            <person name="Goldberg B."/>
            <person name="Campos J."/>
            <person name="Tallon L."/>
            <person name="Sadzewicz L."/>
            <person name="Zhao X."/>
            <person name="Vavikolanu K."/>
            <person name="Mehta A."/>
            <person name="Aluvathingal J."/>
            <person name="Nadendla S."/>
            <person name="Geyer C."/>
            <person name="Nandy P."/>
            <person name="Yan Y."/>
            <person name="Sichtig H."/>
        </authorList>
    </citation>
    <scope>NUCLEOTIDE SEQUENCE [LARGE SCALE GENOMIC DNA]</scope>
    <source>
        <strain evidence="3">FDAARGOS_614</strain>
        <plasmid evidence="3">unnamed2</plasmid>
    </source>
</reference>
<dbReference type="OrthoDB" id="8962090at2"/>